<dbReference type="RefSeq" id="WP_138664024.1">
    <property type="nucleotide sequence ID" value="NZ_VCKY01000001.1"/>
</dbReference>
<proteinExistence type="predicted"/>
<protein>
    <submittedName>
        <fullName evidence="1">Uncharacterized protein</fullName>
    </submittedName>
</protein>
<evidence type="ECO:0000313" key="1">
    <source>
        <dbReference type="EMBL" id="TMR25615.1"/>
    </source>
</evidence>
<organism evidence="1 2">
    <name type="scientific">Nonomuraea turkmeniaca</name>
    <dbReference type="NCBI Taxonomy" id="103838"/>
    <lineage>
        <taxon>Bacteria</taxon>
        <taxon>Bacillati</taxon>
        <taxon>Actinomycetota</taxon>
        <taxon>Actinomycetes</taxon>
        <taxon>Streptosporangiales</taxon>
        <taxon>Streptosporangiaceae</taxon>
        <taxon>Nonomuraea</taxon>
    </lineage>
</organism>
<reference evidence="1 2" key="1">
    <citation type="submission" date="2019-05" db="EMBL/GenBank/DDBJ databases">
        <title>Draft genome sequence of Nonomuraea turkmeniaca DSM 43926.</title>
        <authorList>
            <person name="Saricaoglu S."/>
            <person name="Isik K."/>
        </authorList>
    </citation>
    <scope>NUCLEOTIDE SEQUENCE [LARGE SCALE GENOMIC DNA]</scope>
    <source>
        <strain evidence="1 2">DSM 43926</strain>
    </source>
</reference>
<dbReference type="AlphaFoldDB" id="A0A5S4FXW1"/>
<name>A0A5S4FXW1_9ACTN</name>
<sequence>MLIWDNVNTHIDTLMRRNTNMSSSGVDIGRKIFSERHDRRRDAGCTAAGLDSTRAQTHLPGTFHQAQGTAEAEGWSFGRKNLQQFATFMQRLDLCVCPCADPPPHL</sequence>
<keyword evidence="2" id="KW-1185">Reference proteome</keyword>
<accession>A0A5S4FXW1</accession>
<evidence type="ECO:0000313" key="2">
    <source>
        <dbReference type="Proteomes" id="UP000309128"/>
    </source>
</evidence>
<comment type="caution">
    <text evidence="1">The sequence shown here is derived from an EMBL/GenBank/DDBJ whole genome shotgun (WGS) entry which is preliminary data.</text>
</comment>
<dbReference type="Proteomes" id="UP000309128">
    <property type="component" value="Unassembled WGS sequence"/>
</dbReference>
<gene>
    <name evidence="1" type="ORF">ETD86_00345</name>
</gene>
<dbReference type="EMBL" id="VCKY01000001">
    <property type="protein sequence ID" value="TMR25615.1"/>
    <property type="molecule type" value="Genomic_DNA"/>
</dbReference>